<dbReference type="Gene3D" id="3.40.710.10">
    <property type="entry name" value="DD-peptidase/beta-lactamase superfamily"/>
    <property type="match status" value="1"/>
</dbReference>
<sequence length="342" mass="38846">MNNNISDNFEGLNDLLSKKMNEWKIPGMAVGIIKDDEIIYCGELGLRDINKNLNVTKDTLFAIGSASKAFTSLSIGILVDEGKLDLDTPIKKYMPNFEMHNKYAEEHLTLRDMLCHRSGLPRHDALWYNSSLSRKELVDRIKSLEFSKDFRETWQYNNLMYATVGYIIELVTGMTWEEFVKSRILEPLGMNSTNFSVDVSKKSTNYSQPYAQKGDEIKQINFRKIDSMGPAGSINSNLTDMLKWLSLHLNKGKVNGTQIISEKTISELHSPQIPCQLFPIKLDELQFSSYGLGWFIESYRGRKHVNHGGNIDGFCSYISFLPDENIGIVILTNLSNAFALCL</sequence>
<evidence type="ECO:0000313" key="3">
    <source>
        <dbReference type="Proteomes" id="UP000191154"/>
    </source>
</evidence>
<dbReference type="InterPro" id="IPR001466">
    <property type="entry name" value="Beta-lactam-related"/>
</dbReference>
<evidence type="ECO:0000259" key="1">
    <source>
        <dbReference type="Pfam" id="PF00144"/>
    </source>
</evidence>
<dbReference type="RefSeq" id="WP_242949957.1">
    <property type="nucleotide sequence ID" value="NZ_LZYZ01000006.1"/>
</dbReference>
<dbReference type="EMBL" id="LZYZ01000006">
    <property type="protein sequence ID" value="OOM10441.1"/>
    <property type="molecule type" value="Genomic_DNA"/>
</dbReference>
<dbReference type="AlphaFoldDB" id="A0A1S8N2B1"/>
<feature type="domain" description="Beta-lactamase-related" evidence="1">
    <location>
        <begin position="13"/>
        <end position="335"/>
    </location>
</feature>
<organism evidence="2 3">
    <name type="scientific">Clostridium saccharobutylicum</name>
    <dbReference type="NCBI Taxonomy" id="169679"/>
    <lineage>
        <taxon>Bacteria</taxon>
        <taxon>Bacillati</taxon>
        <taxon>Bacillota</taxon>
        <taxon>Clostridia</taxon>
        <taxon>Eubacteriales</taxon>
        <taxon>Clostridiaceae</taxon>
        <taxon>Clostridium</taxon>
    </lineage>
</organism>
<dbReference type="InterPro" id="IPR012338">
    <property type="entry name" value="Beta-lactam/transpept-like"/>
</dbReference>
<name>A0A1S8N2B1_CLOSA</name>
<dbReference type="SUPFAM" id="SSF56601">
    <property type="entry name" value="beta-lactamase/transpeptidase-like"/>
    <property type="match status" value="1"/>
</dbReference>
<dbReference type="Proteomes" id="UP000191154">
    <property type="component" value="Unassembled WGS sequence"/>
</dbReference>
<comment type="caution">
    <text evidence="2">The sequence shown here is derived from an EMBL/GenBank/DDBJ whole genome shotgun (WGS) entry which is preliminary data.</text>
</comment>
<dbReference type="GO" id="GO:0008800">
    <property type="term" value="F:beta-lactamase activity"/>
    <property type="evidence" value="ECO:0007669"/>
    <property type="project" value="UniProtKB-EC"/>
</dbReference>
<dbReference type="PANTHER" id="PTHR46825">
    <property type="entry name" value="D-ALANYL-D-ALANINE-CARBOXYPEPTIDASE/ENDOPEPTIDASE AMPH"/>
    <property type="match status" value="1"/>
</dbReference>
<keyword evidence="2" id="KW-0378">Hydrolase</keyword>
<dbReference type="Pfam" id="PF00144">
    <property type="entry name" value="Beta-lactamase"/>
    <property type="match status" value="1"/>
</dbReference>
<protein>
    <submittedName>
        <fullName evidence="2">Beta-lactamase</fullName>
        <ecNumber evidence="2">3.5.2.6</ecNumber>
    </submittedName>
</protein>
<dbReference type="PANTHER" id="PTHR46825:SF15">
    <property type="entry name" value="BETA-LACTAMASE-RELATED DOMAIN-CONTAINING PROTEIN"/>
    <property type="match status" value="1"/>
</dbReference>
<dbReference type="EC" id="3.5.2.6" evidence="2"/>
<reference evidence="2 3" key="1">
    <citation type="submission" date="2016-05" db="EMBL/GenBank/DDBJ databases">
        <title>Microbial solvent formation.</title>
        <authorList>
            <person name="Poehlein A."/>
            <person name="Montoya Solano J.D."/>
            <person name="Flitsch S."/>
            <person name="Krabben P."/>
            <person name="Duerre P."/>
            <person name="Daniel R."/>
        </authorList>
    </citation>
    <scope>NUCLEOTIDE SEQUENCE [LARGE SCALE GENOMIC DNA]</scope>
    <source>
        <strain evidence="2 3">L1-8</strain>
    </source>
</reference>
<proteinExistence type="predicted"/>
<accession>A0A1S8N2B1</accession>
<gene>
    <name evidence="2" type="primary">ampC</name>
    <name evidence="2" type="ORF">CLOSAC_30620</name>
</gene>
<dbReference type="InterPro" id="IPR050491">
    <property type="entry name" value="AmpC-like"/>
</dbReference>
<evidence type="ECO:0000313" key="2">
    <source>
        <dbReference type="EMBL" id="OOM10441.1"/>
    </source>
</evidence>
<dbReference type="STRING" id="169679.CSACC_21760"/>